<name>A0A5C6XE29_9DELT</name>
<evidence type="ECO:0000256" key="2">
    <source>
        <dbReference type="ARBA" id="ARBA00022741"/>
    </source>
</evidence>
<evidence type="ECO:0000313" key="6">
    <source>
        <dbReference type="EMBL" id="TXD37585.1"/>
    </source>
</evidence>
<proteinExistence type="inferred from homology"/>
<keyword evidence="5" id="KW-0143">Chaperone</keyword>
<dbReference type="RefSeq" id="WP_146980741.1">
    <property type="nucleotide sequence ID" value="NZ_VOSM01000003.1"/>
</dbReference>
<evidence type="ECO:0000256" key="3">
    <source>
        <dbReference type="ARBA" id="ARBA00022801"/>
    </source>
</evidence>
<accession>A0A5C6XE29</accession>
<dbReference type="CDD" id="cd03114">
    <property type="entry name" value="MMAA-like"/>
    <property type="match status" value="1"/>
</dbReference>
<dbReference type="EMBL" id="VOSM01000003">
    <property type="protein sequence ID" value="TXD37585.1"/>
    <property type="molecule type" value="Genomic_DNA"/>
</dbReference>
<gene>
    <name evidence="6" type="primary">meaB</name>
    <name evidence="6" type="ORF">FRC98_07800</name>
</gene>
<comment type="caution">
    <text evidence="6">The sequence shown here is derived from an EMBL/GenBank/DDBJ whole genome shotgun (WGS) entry which is preliminary data.</text>
</comment>
<keyword evidence="4" id="KW-0342">GTP-binding</keyword>
<evidence type="ECO:0000256" key="4">
    <source>
        <dbReference type="ARBA" id="ARBA00023134"/>
    </source>
</evidence>
<evidence type="ECO:0000313" key="7">
    <source>
        <dbReference type="Proteomes" id="UP000321412"/>
    </source>
</evidence>
<evidence type="ECO:0000256" key="1">
    <source>
        <dbReference type="ARBA" id="ARBA00009625"/>
    </source>
</evidence>
<dbReference type="PANTHER" id="PTHR43087:SF1">
    <property type="entry name" value="LAO_AO TRANSPORT SYSTEM ATPASE"/>
    <property type="match status" value="1"/>
</dbReference>
<dbReference type="Gene3D" id="3.40.50.300">
    <property type="entry name" value="P-loop containing nucleotide triphosphate hydrolases"/>
    <property type="match status" value="1"/>
</dbReference>
<dbReference type="NCBIfam" id="TIGR00750">
    <property type="entry name" value="lao"/>
    <property type="match status" value="1"/>
</dbReference>
<sequence>MTSADLATRILNREPRAAARLMRLVDDGAPAAREVLARLSPHTGNAYILGVTGNPGSGKSTLVNRLIARLRALDQTVGCVAIDPTSPFSGGAILGDRVRMQEHAMDPGVFIRSVATRGNLGGISRSTPAMVQVLDAMGFDWIIVETVGVGQDEVDIVRLADTSVVVLVPGLGDDVQADKAGLMEIADIFALNKSDVAGHARLQREIRAMLALHRQARSDAESWFPQICPTRASEGEGVETLVETIFEHREWLEESAPLELRRRERAEHLIALIARTELHARLQHAAQTDLIKELATRLVDGQTNPYAAADQVLEAILKASS</sequence>
<dbReference type="AlphaFoldDB" id="A0A5C6XE29"/>
<keyword evidence="2" id="KW-0547">Nucleotide-binding</keyword>
<reference evidence="6 7" key="1">
    <citation type="submission" date="2019-08" db="EMBL/GenBank/DDBJ databases">
        <title>Bradymonadales sp. TMQ4.</title>
        <authorList>
            <person name="Liang Q."/>
        </authorList>
    </citation>
    <scope>NUCLEOTIDE SEQUENCE [LARGE SCALE GENOMIC DNA]</scope>
    <source>
        <strain evidence="6 7">TMQ4</strain>
    </source>
</reference>
<keyword evidence="7" id="KW-1185">Reference proteome</keyword>
<dbReference type="PANTHER" id="PTHR43087">
    <property type="entry name" value="LYSINE/ARGININE/ORNITHINE TRANSPORT SYSTEM KINASE"/>
    <property type="match status" value="1"/>
</dbReference>
<dbReference type="SUPFAM" id="SSF52540">
    <property type="entry name" value="P-loop containing nucleoside triphosphate hydrolases"/>
    <property type="match status" value="1"/>
</dbReference>
<comment type="similarity">
    <text evidence="1">Belongs to the SIMIBI class G3E GTPase family. ArgK/MeaB subfamily.</text>
</comment>
<organism evidence="6 7">
    <name type="scientific">Lujinxingia vulgaris</name>
    <dbReference type="NCBI Taxonomy" id="2600176"/>
    <lineage>
        <taxon>Bacteria</taxon>
        <taxon>Deltaproteobacteria</taxon>
        <taxon>Bradymonadales</taxon>
        <taxon>Lujinxingiaceae</taxon>
        <taxon>Lujinxingia</taxon>
    </lineage>
</organism>
<keyword evidence="3" id="KW-0378">Hydrolase</keyword>
<dbReference type="GO" id="GO:0005525">
    <property type="term" value="F:GTP binding"/>
    <property type="evidence" value="ECO:0007669"/>
    <property type="project" value="UniProtKB-KW"/>
</dbReference>
<dbReference type="InterPro" id="IPR005129">
    <property type="entry name" value="GTPase_ArgK"/>
</dbReference>
<evidence type="ECO:0000256" key="5">
    <source>
        <dbReference type="ARBA" id="ARBA00023186"/>
    </source>
</evidence>
<dbReference type="InterPro" id="IPR027417">
    <property type="entry name" value="P-loop_NTPase"/>
</dbReference>
<protein>
    <submittedName>
        <fullName evidence="6">Methylmalonyl Co-A mutase-associated GTPase MeaB</fullName>
    </submittedName>
</protein>
<dbReference type="InterPro" id="IPR052040">
    <property type="entry name" value="GTPase/Isobutyryl-CoA_mutase"/>
</dbReference>
<dbReference type="Proteomes" id="UP000321412">
    <property type="component" value="Unassembled WGS sequence"/>
</dbReference>
<dbReference type="OrthoDB" id="9778292at2"/>
<dbReference type="GO" id="GO:0003924">
    <property type="term" value="F:GTPase activity"/>
    <property type="evidence" value="ECO:0007669"/>
    <property type="project" value="InterPro"/>
</dbReference>
<dbReference type="Pfam" id="PF03308">
    <property type="entry name" value="MeaB"/>
    <property type="match status" value="1"/>
</dbReference>